<keyword evidence="2" id="KW-1185">Reference proteome</keyword>
<name>A0ACB5SWD6_AMBMO</name>
<protein>
    <submittedName>
        <fullName evidence="1">Unnamed protein product</fullName>
    </submittedName>
</protein>
<comment type="caution">
    <text evidence="1">The sequence shown here is derived from an EMBL/GenBank/DDBJ whole genome shotgun (WGS) entry which is preliminary data.</text>
</comment>
<dbReference type="Proteomes" id="UP001165064">
    <property type="component" value="Unassembled WGS sequence"/>
</dbReference>
<reference evidence="1" key="1">
    <citation type="submission" date="2023-04" db="EMBL/GenBank/DDBJ databases">
        <title>Ambrosiozyma monospora NBRC 10751.</title>
        <authorList>
            <person name="Ichikawa N."/>
            <person name="Sato H."/>
            <person name="Tonouchi N."/>
        </authorList>
    </citation>
    <scope>NUCLEOTIDE SEQUENCE</scope>
    <source>
        <strain evidence="1">NBRC 10751</strain>
    </source>
</reference>
<gene>
    <name evidence="1" type="ORF">Amon02_000146800</name>
</gene>
<accession>A0ACB5SWD6</accession>
<organism evidence="1 2">
    <name type="scientific">Ambrosiozyma monospora</name>
    <name type="common">Yeast</name>
    <name type="synonym">Endomycopsis monosporus</name>
    <dbReference type="NCBI Taxonomy" id="43982"/>
    <lineage>
        <taxon>Eukaryota</taxon>
        <taxon>Fungi</taxon>
        <taxon>Dikarya</taxon>
        <taxon>Ascomycota</taxon>
        <taxon>Saccharomycotina</taxon>
        <taxon>Pichiomycetes</taxon>
        <taxon>Pichiales</taxon>
        <taxon>Pichiaceae</taxon>
        <taxon>Ambrosiozyma</taxon>
    </lineage>
</organism>
<sequence>MDPLLLASLLGANKQSEPQQHRDEETTGIDDLVAQLLKQRDQEKQQSSRARTQHQGGYRGPSRPAFNFAYPSPALFGSQEPSGPYDYAFGPYGARSYGGRPQFRYSGIPEYDEDEDEDEEMTPEPEVRNAKAKSAYYNPRTGATVSAPADEEDEDEDKVPFKFIPAGGRRNQSAKERSPFLLGGTPFRLADAKPVYGYDTDRFGHPVHSAAPPIFSFAHDAPTTPFSFGGRSDSVPWRTFGQPEEEEVPGAEEKEEEQESGNAYDELIRNLLQQAIMKHAAEEEHGGEIEDKSEQGAIKDKKEAEGDDFDPSKPQTIGDVLKALALKRKTEAEAESKASETDKKATEKAADETPVAAPAPASKAESVTSSKRGRKSSVTSSHAPFSLRNQVKRSPSTILNVHAKNTKVDDDKLLQEPDSPLRVSAPQHNTNKPFSPPMNAYDFENNYILVLSLPGVTKEFVDINFHPSTSELVIKGEVKNPYLADDDDYLDLSKILKVSEQRFGSFERVVKLPSYPLVDESGIKAKFLNGVLEIKVPKLKNQPAAKKIRKIELEDIPDEELERESVAEPVISS</sequence>
<dbReference type="EMBL" id="BSXS01000709">
    <property type="protein sequence ID" value="GME73595.1"/>
    <property type="molecule type" value="Genomic_DNA"/>
</dbReference>
<proteinExistence type="predicted"/>
<evidence type="ECO:0000313" key="1">
    <source>
        <dbReference type="EMBL" id="GME73595.1"/>
    </source>
</evidence>
<evidence type="ECO:0000313" key="2">
    <source>
        <dbReference type="Proteomes" id="UP001165064"/>
    </source>
</evidence>